<dbReference type="Proteomes" id="UP000321157">
    <property type="component" value="Unassembled WGS sequence"/>
</dbReference>
<gene>
    <name evidence="1" type="ORF">ADA01nite_40430</name>
</gene>
<comment type="caution">
    <text evidence="1">The sequence shown here is derived from an EMBL/GenBank/DDBJ whole genome shotgun (WGS) entry which is preliminary data.</text>
</comment>
<proteinExistence type="predicted"/>
<dbReference type="AlphaFoldDB" id="A0A511VGA8"/>
<protein>
    <submittedName>
        <fullName evidence="1">Uncharacterized protein</fullName>
    </submittedName>
</protein>
<dbReference type="RefSeq" id="WP_170230394.1">
    <property type="nucleotide sequence ID" value="NZ_BJXX01000202.1"/>
</dbReference>
<keyword evidence="2" id="KW-1185">Reference proteome</keyword>
<organism evidence="1 2">
    <name type="scientific">Aneurinibacillus danicus</name>
    <dbReference type="NCBI Taxonomy" id="267746"/>
    <lineage>
        <taxon>Bacteria</taxon>
        <taxon>Bacillati</taxon>
        <taxon>Bacillota</taxon>
        <taxon>Bacilli</taxon>
        <taxon>Bacillales</taxon>
        <taxon>Paenibacillaceae</taxon>
        <taxon>Aneurinibacillus group</taxon>
        <taxon>Aneurinibacillus</taxon>
    </lineage>
</organism>
<name>A0A511VGA8_9BACL</name>
<sequence>MNERLEAKIENARKLQDELKSMGITAELDEKTGELKMNASAFKNRR</sequence>
<reference evidence="1 2" key="1">
    <citation type="submission" date="2019-07" db="EMBL/GenBank/DDBJ databases">
        <title>Whole genome shotgun sequence of Aneurinibacillus danicus NBRC 102444.</title>
        <authorList>
            <person name="Hosoyama A."/>
            <person name="Uohara A."/>
            <person name="Ohji S."/>
            <person name="Ichikawa N."/>
        </authorList>
    </citation>
    <scope>NUCLEOTIDE SEQUENCE [LARGE SCALE GENOMIC DNA]</scope>
    <source>
        <strain evidence="1 2">NBRC 102444</strain>
    </source>
</reference>
<evidence type="ECO:0000313" key="2">
    <source>
        <dbReference type="Proteomes" id="UP000321157"/>
    </source>
</evidence>
<accession>A0A511VGA8</accession>
<dbReference type="EMBL" id="BJXX01000202">
    <property type="protein sequence ID" value="GEN36583.1"/>
    <property type="molecule type" value="Genomic_DNA"/>
</dbReference>
<evidence type="ECO:0000313" key="1">
    <source>
        <dbReference type="EMBL" id="GEN36583.1"/>
    </source>
</evidence>